<dbReference type="Proteomes" id="UP001500620">
    <property type="component" value="Unassembled WGS sequence"/>
</dbReference>
<accession>A0ABP8DDS5</accession>
<comment type="caution">
    <text evidence="1">The sequence shown here is derived from an EMBL/GenBank/DDBJ whole genome shotgun (WGS) entry which is preliminary data.</text>
</comment>
<sequence length="65" mass="7070">MDKPGANVTADEVQDGLLDLAHVRLQALLLEPDSATTSTLDTVMKRLFDPRERDLLTVSAFSSAL</sequence>
<organism evidence="1 2">
    <name type="scientific">Dactylosporangium darangshiense</name>
    <dbReference type="NCBI Taxonomy" id="579108"/>
    <lineage>
        <taxon>Bacteria</taxon>
        <taxon>Bacillati</taxon>
        <taxon>Actinomycetota</taxon>
        <taxon>Actinomycetes</taxon>
        <taxon>Micromonosporales</taxon>
        <taxon>Micromonosporaceae</taxon>
        <taxon>Dactylosporangium</taxon>
    </lineage>
</organism>
<name>A0ABP8DDS5_9ACTN</name>
<gene>
    <name evidence="1" type="ORF">GCM10022255_053640</name>
</gene>
<protein>
    <submittedName>
        <fullName evidence="1">Uncharacterized protein</fullName>
    </submittedName>
</protein>
<keyword evidence="2" id="KW-1185">Reference proteome</keyword>
<proteinExistence type="predicted"/>
<dbReference type="EMBL" id="BAABAT010000015">
    <property type="protein sequence ID" value="GAA4253304.1"/>
    <property type="molecule type" value="Genomic_DNA"/>
</dbReference>
<dbReference type="RefSeq" id="WP_345130361.1">
    <property type="nucleotide sequence ID" value="NZ_BAABAT010000015.1"/>
</dbReference>
<reference evidence="2" key="1">
    <citation type="journal article" date="2019" name="Int. J. Syst. Evol. Microbiol.">
        <title>The Global Catalogue of Microorganisms (GCM) 10K type strain sequencing project: providing services to taxonomists for standard genome sequencing and annotation.</title>
        <authorList>
            <consortium name="The Broad Institute Genomics Platform"/>
            <consortium name="The Broad Institute Genome Sequencing Center for Infectious Disease"/>
            <person name="Wu L."/>
            <person name="Ma J."/>
        </authorList>
    </citation>
    <scope>NUCLEOTIDE SEQUENCE [LARGE SCALE GENOMIC DNA]</scope>
    <source>
        <strain evidence="2">JCM 17441</strain>
    </source>
</reference>
<evidence type="ECO:0000313" key="2">
    <source>
        <dbReference type="Proteomes" id="UP001500620"/>
    </source>
</evidence>
<evidence type="ECO:0000313" key="1">
    <source>
        <dbReference type="EMBL" id="GAA4253304.1"/>
    </source>
</evidence>